<organism evidence="1">
    <name type="scientific">Bifidobacterium aquikefiricola</name>
    <dbReference type="NCBI Taxonomy" id="3059038"/>
    <lineage>
        <taxon>Bacteria</taxon>
        <taxon>Bacillati</taxon>
        <taxon>Actinomycetota</taxon>
        <taxon>Actinomycetes</taxon>
        <taxon>Bifidobacteriales</taxon>
        <taxon>Bifidobacteriaceae</taxon>
        <taxon>Bifidobacterium</taxon>
    </lineage>
</organism>
<reference evidence="1" key="1">
    <citation type="submission" date="2023-07" db="EMBL/GenBank/DDBJ databases">
        <title>Bifidobacterium aquikefiriaerophilum sp. nov. and Bifidobacterium eccum sp. nov., isolated from water kefir.</title>
        <authorList>
            <person name="Breselge S."/>
            <person name="Bellassi P."/>
            <person name="Barcenilla C."/>
            <person name="Alvarez-Ordonez A."/>
            <person name="Morelli L."/>
            <person name="Cotter P.D."/>
        </authorList>
    </citation>
    <scope>NUCLEOTIDE SEQUENCE</scope>
    <source>
        <strain evidence="1">WK041_4_12</strain>
    </source>
</reference>
<accession>A0AB39U6U3</accession>
<dbReference type="EMBL" id="CP129674">
    <property type="protein sequence ID" value="XDS44732.1"/>
    <property type="molecule type" value="Genomic_DNA"/>
</dbReference>
<protein>
    <submittedName>
        <fullName evidence="1">Uncharacterized protein</fullName>
    </submittedName>
</protein>
<dbReference type="RefSeq" id="WP_369344277.1">
    <property type="nucleotide sequence ID" value="NZ_CP129674.1"/>
</dbReference>
<evidence type="ECO:0000313" key="1">
    <source>
        <dbReference type="EMBL" id="XDS44732.1"/>
    </source>
</evidence>
<dbReference type="AlphaFoldDB" id="A0AB39U6U3"/>
<proteinExistence type="predicted"/>
<dbReference type="KEGG" id="baqk:QN215_00890"/>
<name>A0AB39U6U3_9BIFI</name>
<gene>
    <name evidence="1" type="ORF">QN215_00890</name>
</gene>
<sequence length="43" mass="4724">MAAFGKKSMPGFPEWIMPKGRQMIDMHAGKPINDAATGLCLFQ</sequence>